<reference evidence="5" key="1">
    <citation type="submission" date="2022-10" db="EMBL/GenBank/DDBJ databases">
        <authorList>
            <person name="Chen Y."/>
            <person name="Dougan E. K."/>
            <person name="Chan C."/>
            <person name="Rhodes N."/>
            <person name="Thang M."/>
        </authorList>
    </citation>
    <scope>NUCLEOTIDE SEQUENCE</scope>
</reference>
<dbReference type="PROSITE" id="PS50158">
    <property type="entry name" value="ZF_CCHC"/>
    <property type="match status" value="1"/>
</dbReference>
<gene>
    <name evidence="5" type="ORF">C1SCF055_LOCUS24179</name>
</gene>
<dbReference type="GO" id="GO:0004190">
    <property type="term" value="F:aspartic-type endopeptidase activity"/>
    <property type="evidence" value="ECO:0007669"/>
    <property type="project" value="InterPro"/>
</dbReference>
<feature type="compositionally biased region" description="Low complexity" evidence="3">
    <location>
        <begin position="390"/>
        <end position="400"/>
    </location>
</feature>
<feature type="region of interest" description="Disordered" evidence="3">
    <location>
        <begin position="1331"/>
        <end position="1352"/>
    </location>
</feature>
<feature type="region of interest" description="Disordered" evidence="3">
    <location>
        <begin position="469"/>
        <end position="572"/>
    </location>
</feature>
<feature type="compositionally biased region" description="Low complexity" evidence="3">
    <location>
        <begin position="421"/>
        <end position="434"/>
    </location>
</feature>
<feature type="region of interest" description="Disordered" evidence="3">
    <location>
        <begin position="644"/>
        <end position="733"/>
    </location>
</feature>
<evidence type="ECO:0000256" key="1">
    <source>
        <dbReference type="PROSITE-ProRule" id="PRU00047"/>
    </source>
</evidence>
<keyword evidence="2" id="KW-0175">Coiled coil</keyword>
<dbReference type="PROSITE" id="PS00141">
    <property type="entry name" value="ASP_PROTEASE"/>
    <property type="match status" value="1"/>
</dbReference>
<feature type="region of interest" description="Disordered" evidence="3">
    <location>
        <begin position="958"/>
        <end position="1047"/>
    </location>
</feature>
<keyword evidence="1" id="KW-0479">Metal-binding</keyword>
<feature type="compositionally biased region" description="Acidic residues" evidence="3">
    <location>
        <begin position="369"/>
        <end position="389"/>
    </location>
</feature>
<feature type="compositionally biased region" description="Basic and acidic residues" evidence="3">
    <location>
        <begin position="406"/>
        <end position="415"/>
    </location>
</feature>
<feature type="coiled-coil region" evidence="2">
    <location>
        <begin position="794"/>
        <end position="821"/>
    </location>
</feature>
<feature type="region of interest" description="Disordered" evidence="3">
    <location>
        <begin position="891"/>
        <end position="926"/>
    </location>
</feature>
<feature type="domain" description="CCHC-type" evidence="4">
    <location>
        <begin position="276"/>
        <end position="289"/>
    </location>
</feature>
<feature type="compositionally biased region" description="Pro residues" evidence="3">
    <location>
        <begin position="516"/>
        <end position="527"/>
    </location>
</feature>
<feature type="coiled-coil region" evidence="2">
    <location>
        <begin position="12"/>
        <end position="43"/>
    </location>
</feature>
<dbReference type="InterPro" id="IPR001969">
    <property type="entry name" value="Aspartic_peptidase_AS"/>
</dbReference>
<accession>A0A9P1G1T3</accession>
<dbReference type="OrthoDB" id="449347at2759"/>
<feature type="non-terminal residue" evidence="5">
    <location>
        <position position="1843"/>
    </location>
</feature>
<feature type="region of interest" description="Disordered" evidence="3">
    <location>
        <begin position="296"/>
        <end position="435"/>
    </location>
</feature>
<dbReference type="GO" id="GO:0006508">
    <property type="term" value="P:proteolysis"/>
    <property type="evidence" value="ECO:0007669"/>
    <property type="project" value="InterPro"/>
</dbReference>
<organism evidence="5">
    <name type="scientific">Cladocopium goreaui</name>
    <dbReference type="NCBI Taxonomy" id="2562237"/>
    <lineage>
        <taxon>Eukaryota</taxon>
        <taxon>Sar</taxon>
        <taxon>Alveolata</taxon>
        <taxon>Dinophyceae</taxon>
        <taxon>Suessiales</taxon>
        <taxon>Symbiodiniaceae</taxon>
        <taxon>Cladocopium</taxon>
    </lineage>
</organism>
<feature type="compositionally biased region" description="Acidic residues" evidence="3">
    <location>
        <begin position="660"/>
        <end position="671"/>
    </location>
</feature>
<dbReference type="InterPro" id="IPR001878">
    <property type="entry name" value="Znf_CCHC"/>
</dbReference>
<evidence type="ECO:0000313" key="5">
    <source>
        <dbReference type="EMBL" id="CAI3997834.1"/>
    </source>
</evidence>
<evidence type="ECO:0000256" key="3">
    <source>
        <dbReference type="SAM" id="MobiDB-lite"/>
    </source>
</evidence>
<feature type="compositionally biased region" description="Acidic residues" evidence="3">
    <location>
        <begin position="679"/>
        <end position="700"/>
    </location>
</feature>
<feature type="region of interest" description="Disordered" evidence="3">
    <location>
        <begin position="1415"/>
        <end position="1453"/>
    </location>
</feature>
<feature type="compositionally biased region" description="Basic and acidic residues" evidence="3">
    <location>
        <begin position="530"/>
        <end position="549"/>
    </location>
</feature>
<feature type="region of interest" description="Disordered" evidence="3">
    <location>
        <begin position="1512"/>
        <end position="1531"/>
    </location>
</feature>
<proteinExistence type="predicted"/>
<feature type="compositionally biased region" description="Basic residues" evidence="3">
    <location>
        <begin position="645"/>
        <end position="654"/>
    </location>
</feature>
<dbReference type="GO" id="GO:0008270">
    <property type="term" value="F:zinc ion binding"/>
    <property type="evidence" value="ECO:0007669"/>
    <property type="project" value="UniProtKB-KW"/>
</dbReference>
<dbReference type="SMART" id="SM00343">
    <property type="entry name" value="ZnF_C2HC"/>
    <property type="match status" value="1"/>
</dbReference>
<feature type="compositionally biased region" description="Basic and acidic residues" evidence="3">
    <location>
        <begin position="1022"/>
        <end position="1041"/>
    </location>
</feature>
<sequence length="1843" mass="202701">EKGTMATPEAQVQALVQEMVALRQEMATQRQEQQQELARVQHRPPWQHMVYPDLREVLEWCEEREKSITGEELRRALGDLADALDQVNGLEEKSRELASALQMVTLKEPFAIVVNCGTSGLEAWRRLSRRYDPATASRKRTMLKAVINPQKQKLETLPQAIQEWLDAVRTYEKRKDGTGSRTTISDEIKMAALEAMLPPDLEAHVQLNQSRFGTFDDLMEEITRFVEHKTGKSLKLVSAASALANQNPLGDPMDVSSVGYKGSGSKGKTTKFLGACHHCGKTGHKAADCWAKSNKGSVAKGTAGKGPGNNTQGKGKSKGTKGSSKGGKSKGQKGKGAKGKGPGNKGKGKGVNNVEPEEGAQNNPNTGEWEQEWNEDGNWEAEWAQEGEWQESNGLLLGGLEVEEPETPKSKDSSKAKPKAKATASKTSTAGAKAVPTVGAFSIPFDVNNLNDADAAVLEQTLQTGLAALQARAKARSHLPAGMPFPKLPPPPRPRASQDASSSTGPSGSGKAQRPLKPPEPMGPPPKKATVRDGSKRPPEPKVPPKKESVVGPPPKVSKSKQGAKPRPMPAKKLAVMAMLKTRSEWGRMRFRDRVDHQRKIKKHLPRGSMGQFILRKQGAPCSTCTVRRKISTKAARAYIAAKAARAKRNVPYRRRNEAEPSEGGESVEPEGSEKGESEAPEVDEEVDETIEVEDEEGSCEEVVVREEPADSSQGAVEGPSSAKGASMGSFSVAGQTGVSPVVAKGDAGTTMSSSSAMHNLLVGSLATTNRRNRELARARLDALKERSENDFLTEDEHMEVEALQEELERLDREAEELRARGRGKSAPKAAFDRLNQAHHDARYRAAVAKGVPHAKAWKAEKARRRSAIHRKQGVQDRAKVHFKMTESWTKHFWGGGPEQPEDRQDSQREAEPDLPTVVIDKRGNEVAPASNKVYLRPLTRKEKTYYREEGPTELKPSVVPAVYAKKANRSEEARKEANRKRAARRKRLAGKGKWKSNVKKRQRSWQEEDEESDDPTWGKWQDPDRDPEDKGKDWWKDHPEGPGGGPAMAAVCSVASTSDVSSEGGKVEVNFDTGAAVTVIPLEYGTGNEVGSEAKYRTASGDAIKDAGPCTLKGRLRNGADTELTGRLAPVHRILASGTEVCKTQHAVLTEHGGLLIPRNGEMGRELTAFTGKLVRKYKGDMSNAAKLTVRRGVYCFDMKVSPSLEEEGIEQPEEPPGEEQKRVLVPRAPSFRIGEDGKSAYRRALGREWRRPTVVFGEQILFKPLGAEGRKRASPLEARVALGRYIGTASRNADLLVMTPTGVVKGHSLHRRAEIDRWSTEGFGALRGLPGKMSNPVERAPPNRVDMPALVGEQPKGEEKDFKPRHLYVLKSDIAKFGYTPCCPGCIAQIEGSAARSHNEECRLRIQRKLMETDEGKARVQKAKERVETDHERKAKRPALEGRPPPDVPEVAASEAAGAPLARPMEIAEEMAPEGGRRGQKRRGEDLEDLYRSEVPDPGSMDEPLVIFQRGGSSGSGGANPVPEPMQEEPAQGDAQIAGEEEPGIGLIEKIFHDHGMKCSRHEAESLFNLVASLGVDHKGESVLNDGLWLSMEEKGWKLRTDKEFETMFQTLEKSKPLLLTGLPSSGAFVELQRQQNELQKVSRDEARKQIADKRKSMRACIDAYRHQVHEGRYFLQECPRGTKDFGTSQYSDLHEDTLVVDGPMCVWTVDESGGRLAGSKIRKRTRWITNSVTVARALKVICKSNDTKTWKRTLTFEEGRVQVPTNYPPKLVYAIARGVRAQLVLDGQMREIGHVGGPDPHEETNYEEYQHEMLPSATEMYVKEPVLDANTGQWVNATWP</sequence>
<feature type="compositionally biased region" description="Basic residues" evidence="3">
    <location>
        <begin position="327"/>
        <end position="338"/>
    </location>
</feature>
<comment type="caution">
    <text evidence="5">The sequence shown here is derived from an EMBL/GenBank/DDBJ whole genome shotgun (WGS) entry which is preliminary data.</text>
</comment>
<dbReference type="GO" id="GO:0003676">
    <property type="term" value="F:nucleic acid binding"/>
    <property type="evidence" value="ECO:0007669"/>
    <property type="project" value="InterPro"/>
</dbReference>
<feature type="compositionally biased region" description="Basic and acidic residues" evidence="3">
    <location>
        <begin position="901"/>
        <end position="912"/>
    </location>
</feature>
<protein>
    <recommendedName>
        <fullName evidence="4">CCHC-type domain-containing protein</fullName>
    </recommendedName>
</protein>
<keyword evidence="1" id="KW-0863">Zinc-finger</keyword>
<dbReference type="EMBL" id="CAMXCT010002384">
    <property type="protein sequence ID" value="CAI3997834.1"/>
    <property type="molecule type" value="Genomic_DNA"/>
</dbReference>
<feature type="non-terminal residue" evidence="5">
    <location>
        <position position="1"/>
    </location>
</feature>
<evidence type="ECO:0000313" key="6">
    <source>
        <dbReference type="EMBL" id="CAL1151209.1"/>
    </source>
</evidence>
<feature type="compositionally biased region" description="Basic and acidic residues" evidence="3">
    <location>
        <begin position="1415"/>
        <end position="1435"/>
    </location>
</feature>
<feature type="coiled-coil region" evidence="2">
    <location>
        <begin position="73"/>
        <end position="100"/>
    </location>
</feature>
<evidence type="ECO:0000256" key="2">
    <source>
        <dbReference type="SAM" id="Coils"/>
    </source>
</evidence>
<name>A0A9P1G1T3_9DINO</name>
<reference evidence="6" key="2">
    <citation type="submission" date="2024-04" db="EMBL/GenBank/DDBJ databases">
        <authorList>
            <person name="Chen Y."/>
            <person name="Shah S."/>
            <person name="Dougan E. K."/>
            <person name="Thang M."/>
            <person name="Chan C."/>
        </authorList>
    </citation>
    <scope>NUCLEOTIDE SEQUENCE [LARGE SCALE GENOMIC DNA]</scope>
</reference>
<feature type="compositionally biased region" description="Basic residues" evidence="3">
    <location>
        <begin position="978"/>
        <end position="1004"/>
    </location>
</feature>
<dbReference type="EMBL" id="CAMXCT020002384">
    <property type="protein sequence ID" value="CAL1151209.1"/>
    <property type="molecule type" value="Genomic_DNA"/>
</dbReference>
<evidence type="ECO:0000259" key="4">
    <source>
        <dbReference type="PROSITE" id="PS50158"/>
    </source>
</evidence>
<keyword evidence="1" id="KW-0862">Zinc</keyword>